<name>A0A267FJ30_9PLAT</name>
<dbReference type="CDD" id="cd00303">
    <property type="entry name" value="retropepsin_like"/>
    <property type="match status" value="1"/>
</dbReference>
<comment type="caution">
    <text evidence="12">The sequence shown here is derived from an EMBL/GenBank/DDBJ whole genome shotgun (WGS) entry which is preliminary data.</text>
</comment>
<dbReference type="InterPro" id="IPR000477">
    <property type="entry name" value="RT_dom"/>
</dbReference>
<evidence type="ECO:0000259" key="10">
    <source>
        <dbReference type="PROSITE" id="PS50878"/>
    </source>
</evidence>
<keyword evidence="4" id="KW-0255">Endonuclease</keyword>
<evidence type="ECO:0000313" key="13">
    <source>
        <dbReference type="Proteomes" id="UP000215902"/>
    </source>
</evidence>
<evidence type="ECO:0000256" key="8">
    <source>
        <dbReference type="SAM" id="MobiDB-lite"/>
    </source>
</evidence>
<keyword evidence="7" id="KW-0175">Coiled coil</keyword>
<dbReference type="Gene3D" id="3.30.420.10">
    <property type="entry name" value="Ribonuclease H-like superfamily/Ribonuclease H"/>
    <property type="match status" value="1"/>
</dbReference>
<dbReference type="Gene3D" id="3.30.70.270">
    <property type="match status" value="2"/>
</dbReference>
<protein>
    <recommendedName>
        <fullName evidence="14">Reverse transcriptase</fullName>
    </recommendedName>
</protein>
<dbReference type="InterPro" id="IPR012340">
    <property type="entry name" value="NA-bd_OB-fold"/>
</dbReference>
<dbReference type="InterPro" id="IPR012337">
    <property type="entry name" value="RNaseH-like_sf"/>
</dbReference>
<feature type="domain" description="CCHC-type" evidence="9">
    <location>
        <begin position="340"/>
        <end position="356"/>
    </location>
</feature>
<dbReference type="OrthoDB" id="116078at2759"/>
<reference evidence="12 13" key="1">
    <citation type="submission" date="2017-06" db="EMBL/GenBank/DDBJ databases">
        <title>A platform for efficient transgenesis in Macrostomum lignano, a flatworm model organism for stem cell research.</title>
        <authorList>
            <person name="Berezikov E."/>
        </authorList>
    </citation>
    <scope>NUCLEOTIDE SEQUENCE [LARGE SCALE GENOMIC DNA]</scope>
    <source>
        <strain evidence="12">DV1</strain>
        <tissue evidence="12">Whole organism</tissue>
    </source>
</reference>
<dbReference type="PROSITE" id="PS50994">
    <property type="entry name" value="INTEGRASE"/>
    <property type="match status" value="1"/>
</dbReference>
<dbReference type="GO" id="GO:0004519">
    <property type="term" value="F:endonuclease activity"/>
    <property type="evidence" value="ECO:0007669"/>
    <property type="project" value="UniProtKB-KW"/>
</dbReference>
<dbReference type="Pfam" id="PF13975">
    <property type="entry name" value="gag-asp_proteas"/>
    <property type="match status" value="1"/>
</dbReference>
<dbReference type="PANTHER" id="PTHR37984:SF5">
    <property type="entry name" value="PROTEIN NYNRIN-LIKE"/>
    <property type="match status" value="1"/>
</dbReference>
<keyword evidence="6" id="KW-0862">Zinc</keyword>
<dbReference type="STRING" id="282301.A0A267FJ30"/>
<dbReference type="SMART" id="SM00343">
    <property type="entry name" value="ZnF_C2HC"/>
    <property type="match status" value="1"/>
</dbReference>
<feature type="compositionally biased region" description="Polar residues" evidence="8">
    <location>
        <begin position="297"/>
        <end position="309"/>
    </location>
</feature>
<dbReference type="Pfam" id="PF17919">
    <property type="entry name" value="RT_RNaseH_2"/>
    <property type="match status" value="1"/>
</dbReference>
<feature type="region of interest" description="Disordered" evidence="8">
    <location>
        <begin position="1"/>
        <end position="31"/>
    </location>
</feature>
<dbReference type="Proteomes" id="UP000215902">
    <property type="component" value="Unassembled WGS sequence"/>
</dbReference>
<dbReference type="InterPro" id="IPR043128">
    <property type="entry name" value="Rev_trsase/Diguanyl_cyclase"/>
</dbReference>
<keyword evidence="2" id="KW-0548">Nucleotidyltransferase</keyword>
<dbReference type="Gene3D" id="4.10.60.10">
    <property type="entry name" value="Zinc finger, CCHC-type"/>
    <property type="match status" value="1"/>
</dbReference>
<dbReference type="FunFam" id="3.30.70.270:FF:000020">
    <property type="entry name" value="Transposon Tf2-6 polyprotein-like Protein"/>
    <property type="match status" value="1"/>
</dbReference>
<evidence type="ECO:0008006" key="14">
    <source>
        <dbReference type="Google" id="ProtNLM"/>
    </source>
</evidence>
<sequence>MSDREDRSATAGSPNPDASAQERKFVASNTTDSEPLLASTIAALHRLLENQFSRESRSQSFYQSQQKETASGIKLRPPPLFTCTTKFDAWEAQFNAYIEAHRVPYFQQTAVLLSLLAPECQEYFLNNNLTDQTCEEALKSMRARYTDSNVREKSYMELVAAHQNSTESIAEFYDRLASYARLADLSSTEAEPLLRARLCHGIRDKVLAEKLLLWSSDAGVSDESSGAKAKTVPSAELVKKAKEIVGIQQLLQPAPNSSANIRVLETEKASLEARVEELERLLRLQNQAGVSKPVAVNQPQPSNKSIQNSNQHKPHNKHKNKQPPNHGATQQFGTAVSRSRKCYRCGGEDHFIADCPITPAPPIAHQTAAKSHPPNNQAQHMSEVGSIVSWKGNFGFIQSEQLPDQLFFHRGELSESLNRSADQHQLVGTRVQFHRKIDSGKKRDQACGVRPIPSINQTHLGQTSSDEPAVDSSFFVQLRIGDNQVMACLDSGANASVMGKQAMERLVEADPINNIFSPAHKDAKATAFNGSTTQILGSLRCEVELGKIKKHHVFLVTEESTAESLLGIDFLRGFQVLLDFTCGQVLVAGGAVPVIEGDKGVFRIRRVLAACTSELPPHSETLVPSRVIDTVPNLSGTVSSKLFNTDSEFFVARSVDRVSPTNHVLVRLLNSSDQPARIERDQEIASFQELGHGEVVVPTALSEKDFSIDNCNLLNSKLSRLPPPEKGTAEWLVKQFRLDQSSLTPNQLALTLRMLNYFLSQISQDDSDLGRTKLHEMSIDLIEKDSRPVLLASRRTTPAQKEFLDQHISQLLKQDVIEECDSDWVSPIVLVKKKDGSQRLCIDYRAVNKLIRPCSFPLPLIEESFDSLAGSSVFSSLDLTSAYWQVGIKEEDRDFTAFSCPQGTFRWKVIPFGIKTAPANFAKLMHKVFQPLLMKVSLIYLDDIIIKAQNNDQMIAHLALVLWQLRKANLKIKPAKCELFKDRVKFLGFIVSSNGIEADPAKTRAVQEWCRPKDKKQLMAFLGFANYYRKFVQRFSVIATPLYALAKGSEKFVWLERHERAFQELKRCLCNPPVLAYPDLSPDSRGFVLDCDSSLEGVGGVLSQIGPDGSEQVVAYASKKFSQSQSNYCATMRELLGLVLMLEHFRTYLLDRPFTVRVDAAALQWLHSKKHATGMLAQWLATIDLYEFKIEQSALERVGEYDFEVQYRPGKDHVVADMLSRNPRFRADHFDCPSCSTVPEFQEKFKSERAKKSASVNIRRQQVDAAVQCSVADVCCQTDSPVTSCHNIETVVASACQTETFTSNTSTQCTFFTTVPVTEAAVEATMPIETSRLAVRVAEVEQSASSESSVESVDPELEWARESQETCVDIAQLIDCVQGRTEKPPKASLQSCSREVRILWSLFDELKVENGLLYHLKPKKNKKSVNKLLVIPETADVVELVSKYHRQLNHCGITKTLTAIRSRFAIADLETYVKGIIAECDVCARTKKSKLKHKAPLQPELSGYPNQVVHVDHAGPFPEQAGYRYLLVMVDRFSGFVEVIPVADVSAETTAVNILTEWIARYGCMEQIVSDNGTAFVNSTVSELTRLLEVDMARVTARRPQANGKVERMIQTVKGQIRAICLDRQFDWPLAARLAALSIRATVAESTGFSPAKIFFGHELNLVHNPPVQDRYRPELYAHYLHQTLVEVSAAARHARGKAQERQKRYYDRSALNSNFEIGDLVWVLNADHRGLDSAVWFGPYKVVQKISERNYRLIPEFARINPLERIPNPSHNVYNVDRMKRCVRKQTYEDVVDRYGTRMPARMPSSRVGLRGDDQSTWLSSCSINGSNQSAATQPLQVSESASSALVDESQQVTTVATPDLSVAVPPRRWSPWKERRE</sequence>
<proteinExistence type="predicted"/>
<evidence type="ECO:0000256" key="6">
    <source>
        <dbReference type="PROSITE-ProRule" id="PRU00047"/>
    </source>
</evidence>
<dbReference type="InterPro" id="IPR043502">
    <property type="entry name" value="DNA/RNA_pol_sf"/>
</dbReference>
<evidence type="ECO:0000259" key="11">
    <source>
        <dbReference type="PROSITE" id="PS50994"/>
    </source>
</evidence>
<dbReference type="Gene3D" id="2.40.70.10">
    <property type="entry name" value="Acid Proteases"/>
    <property type="match status" value="1"/>
</dbReference>
<dbReference type="SUPFAM" id="SSF53098">
    <property type="entry name" value="Ribonuclease H-like"/>
    <property type="match status" value="1"/>
</dbReference>
<feature type="domain" description="Integrase catalytic" evidence="11">
    <location>
        <begin position="1495"/>
        <end position="1659"/>
    </location>
</feature>
<dbReference type="Pfam" id="PF00665">
    <property type="entry name" value="rve"/>
    <property type="match status" value="1"/>
</dbReference>
<keyword evidence="6" id="KW-0863">Zinc-finger</keyword>
<keyword evidence="6" id="KW-0479">Metal-binding</keyword>
<organism evidence="12 13">
    <name type="scientific">Macrostomum lignano</name>
    <dbReference type="NCBI Taxonomy" id="282301"/>
    <lineage>
        <taxon>Eukaryota</taxon>
        <taxon>Metazoa</taxon>
        <taxon>Spiralia</taxon>
        <taxon>Lophotrochozoa</taxon>
        <taxon>Platyhelminthes</taxon>
        <taxon>Rhabditophora</taxon>
        <taxon>Macrostomorpha</taxon>
        <taxon>Macrostomida</taxon>
        <taxon>Macrostomidae</taxon>
        <taxon>Macrostomum</taxon>
    </lineage>
</organism>
<dbReference type="Pfam" id="PF00098">
    <property type="entry name" value="zf-CCHC"/>
    <property type="match status" value="1"/>
</dbReference>
<evidence type="ECO:0000256" key="5">
    <source>
        <dbReference type="ARBA" id="ARBA00023268"/>
    </source>
</evidence>
<evidence type="ECO:0000313" key="12">
    <source>
        <dbReference type="EMBL" id="PAA73039.1"/>
    </source>
</evidence>
<keyword evidence="13" id="KW-1185">Reference proteome</keyword>
<dbReference type="PANTHER" id="PTHR37984">
    <property type="entry name" value="PROTEIN CBG26694"/>
    <property type="match status" value="1"/>
</dbReference>
<feature type="compositionally biased region" description="Basic residues" evidence="8">
    <location>
        <begin position="312"/>
        <end position="321"/>
    </location>
</feature>
<dbReference type="Gene3D" id="3.10.20.370">
    <property type="match status" value="1"/>
</dbReference>
<feature type="region of interest" description="Disordered" evidence="8">
    <location>
        <begin position="437"/>
        <end position="467"/>
    </location>
</feature>
<evidence type="ECO:0000256" key="3">
    <source>
        <dbReference type="ARBA" id="ARBA00022722"/>
    </source>
</evidence>
<gene>
    <name evidence="12" type="ORF">BOX15_Mlig031857g2</name>
</gene>
<keyword evidence="3" id="KW-0540">Nuclease</keyword>
<dbReference type="CDD" id="cd01647">
    <property type="entry name" value="RT_LTR"/>
    <property type="match status" value="1"/>
</dbReference>
<dbReference type="Pfam" id="PF17921">
    <property type="entry name" value="Integrase_H2C2"/>
    <property type="match status" value="1"/>
</dbReference>
<feature type="region of interest" description="Disordered" evidence="8">
    <location>
        <begin position="291"/>
        <end position="334"/>
    </location>
</feature>
<feature type="compositionally biased region" description="Polar residues" evidence="8">
    <location>
        <begin position="454"/>
        <end position="466"/>
    </location>
</feature>
<dbReference type="InterPro" id="IPR041577">
    <property type="entry name" value="RT_RNaseH_2"/>
</dbReference>
<dbReference type="SUPFAM" id="SSF50630">
    <property type="entry name" value="Acid proteases"/>
    <property type="match status" value="1"/>
</dbReference>
<dbReference type="PROSITE" id="PS50158">
    <property type="entry name" value="ZF_CCHC"/>
    <property type="match status" value="1"/>
</dbReference>
<dbReference type="InterPro" id="IPR050951">
    <property type="entry name" value="Retrovirus_Pol_polyprotein"/>
</dbReference>
<dbReference type="GO" id="GO:0016779">
    <property type="term" value="F:nucleotidyltransferase activity"/>
    <property type="evidence" value="ECO:0007669"/>
    <property type="project" value="UniProtKB-KW"/>
</dbReference>
<dbReference type="Gene3D" id="3.10.10.10">
    <property type="entry name" value="HIV Type 1 Reverse Transcriptase, subunit A, domain 1"/>
    <property type="match status" value="1"/>
</dbReference>
<dbReference type="PROSITE" id="PS50878">
    <property type="entry name" value="RT_POL"/>
    <property type="match status" value="1"/>
</dbReference>
<feature type="coiled-coil region" evidence="7">
    <location>
        <begin position="261"/>
        <end position="288"/>
    </location>
</feature>
<dbReference type="Pfam" id="PF00078">
    <property type="entry name" value="RVT_1"/>
    <property type="match status" value="1"/>
</dbReference>
<feature type="domain" description="Reverse transcriptase" evidence="10">
    <location>
        <begin position="792"/>
        <end position="991"/>
    </location>
</feature>
<evidence type="ECO:0000256" key="7">
    <source>
        <dbReference type="SAM" id="Coils"/>
    </source>
</evidence>
<dbReference type="SUPFAM" id="SSF50249">
    <property type="entry name" value="Nucleic acid-binding proteins"/>
    <property type="match status" value="1"/>
</dbReference>
<evidence type="ECO:0000256" key="2">
    <source>
        <dbReference type="ARBA" id="ARBA00022695"/>
    </source>
</evidence>
<dbReference type="GO" id="GO:0003676">
    <property type="term" value="F:nucleic acid binding"/>
    <property type="evidence" value="ECO:0007669"/>
    <property type="project" value="InterPro"/>
</dbReference>
<dbReference type="Gene3D" id="1.10.340.70">
    <property type="match status" value="1"/>
</dbReference>
<evidence type="ECO:0000256" key="1">
    <source>
        <dbReference type="ARBA" id="ARBA00022679"/>
    </source>
</evidence>
<dbReference type="GO" id="GO:0008270">
    <property type="term" value="F:zinc ion binding"/>
    <property type="evidence" value="ECO:0007669"/>
    <property type="project" value="UniProtKB-KW"/>
</dbReference>
<dbReference type="InterPro" id="IPR001878">
    <property type="entry name" value="Znf_CCHC"/>
</dbReference>
<evidence type="ECO:0000259" key="9">
    <source>
        <dbReference type="PROSITE" id="PS50158"/>
    </source>
</evidence>
<dbReference type="InterPro" id="IPR041588">
    <property type="entry name" value="Integrase_H2C2"/>
</dbReference>
<dbReference type="CDD" id="cd09274">
    <property type="entry name" value="RNase_HI_RT_Ty3"/>
    <property type="match status" value="1"/>
</dbReference>
<dbReference type="EMBL" id="NIVC01001044">
    <property type="protein sequence ID" value="PAA73039.1"/>
    <property type="molecule type" value="Genomic_DNA"/>
</dbReference>
<accession>A0A267FJ30</accession>
<dbReference type="GO" id="GO:0015074">
    <property type="term" value="P:DNA integration"/>
    <property type="evidence" value="ECO:0007669"/>
    <property type="project" value="InterPro"/>
</dbReference>
<keyword evidence="1" id="KW-0808">Transferase</keyword>
<dbReference type="Gene3D" id="2.40.50.140">
    <property type="entry name" value="Nucleic acid-binding proteins"/>
    <property type="match status" value="1"/>
</dbReference>
<dbReference type="InterPro" id="IPR036397">
    <property type="entry name" value="RNaseH_sf"/>
</dbReference>
<evidence type="ECO:0000256" key="4">
    <source>
        <dbReference type="ARBA" id="ARBA00022759"/>
    </source>
</evidence>
<keyword evidence="5" id="KW-0511">Multifunctional enzyme</keyword>
<dbReference type="FunFam" id="3.10.20.370:FF:000001">
    <property type="entry name" value="Retrovirus-related Pol polyprotein from transposon 17.6-like protein"/>
    <property type="match status" value="1"/>
</dbReference>
<dbReference type="SUPFAM" id="SSF56672">
    <property type="entry name" value="DNA/RNA polymerases"/>
    <property type="match status" value="1"/>
</dbReference>
<dbReference type="InterPro" id="IPR021109">
    <property type="entry name" value="Peptidase_aspartic_dom_sf"/>
</dbReference>
<keyword evidence="4" id="KW-0378">Hydrolase</keyword>
<dbReference type="InterPro" id="IPR001584">
    <property type="entry name" value="Integrase_cat-core"/>
</dbReference>